<dbReference type="PANTHER" id="PTHR44314:SF1">
    <property type="entry name" value="CILIA- AND FLAGELLA-ASSOCIATED PROTEIN 70"/>
    <property type="match status" value="1"/>
</dbReference>
<dbReference type="AlphaFoldDB" id="A0A1J4K5Z0"/>
<dbReference type="InterPro" id="IPR019734">
    <property type="entry name" value="TPR_rpt"/>
</dbReference>
<protein>
    <submittedName>
        <fullName evidence="5">TPR Domain containing protein</fullName>
    </submittedName>
</protein>
<feature type="repeat" description="TPR" evidence="3">
    <location>
        <begin position="547"/>
        <end position="580"/>
    </location>
</feature>
<feature type="repeat" description="TPR" evidence="3">
    <location>
        <begin position="483"/>
        <end position="516"/>
    </location>
</feature>
<dbReference type="PANTHER" id="PTHR44314">
    <property type="entry name" value="CILIA- AND FLAGELLA-ASSOCIATED PROTEIN 70"/>
    <property type="match status" value="1"/>
</dbReference>
<reference evidence="5" key="1">
    <citation type="submission" date="2016-10" db="EMBL/GenBank/DDBJ databases">
        <authorList>
            <person name="Benchimol M."/>
            <person name="Almeida L.G."/>
            <person name="Vasconcelos A.T."/>
            <person name="Perreira-Neves A."/>
            <person name="Rosa I.A."/>
            <person name="Tasca T."/>
            <person name="Bogo M.R."/>
            <person name="de Souza W."/>
        </authorList>
    </citation>
    <scope>NUCLEOTIDE SEQUENCE [LARGE SCALE GENOMIC DNA]</scope>
    <source>
        <strain evidence="5">K</strain>
    </source>
</reference>
<sequence>MPASSVNAILEEGAEVQVEVRRELNEDFSNFPIQDTIAPLVTGRGSFADSEFTKPGQSHFAADIPIFKMADEEPIRVPDPTLPPEEPDPKKGRQQARKVNSRNAPKRKPKRNITPKDKKQIRALATFWQEFTDADGFDGHSQLLVDLQFSHALVLKPLVPHPTVKPSELCKKNPETRAHKLQEATTQFREAVHRLAVEIASAQKTRQDCQLAVPDFPDDLQPLLNKMPSYHVALEKLRIAISYTFSEFSLAHQAQSDQQMQMLQAILPMYLHDELGKQLPDIFIPPRKPVDPREFLIKESDEAELMGRKSAAAELLEELLAMDLSDADAWWLYSCLMLKHCDVSRAEECVRRGLTCDPNHLKLSILFASLLTRQEKYVEAIEFLNSAHFMDRIVEVVLSILNGLANLPAKPILKEGESPIPFASELMEMMDVVFAEQLIAQEQMAKGETSEVMYIFGKLHYHLHDFSKAVSFLGRAVSIEKTADALLLLGHIEYERERFEEAAKWFDQGLEMRFEQGAALRLGFIYIRMGEYLKAESILFQCSPQSASVLLGLAIASIHMEKYKQADELLNRATVVNPRHPEVWAHLALFSLKMDRSEEAEHAADMARKWNLTDEALIKKLKEAKLYENESNNEEEEELLNSDDENKDDVDSD</sequence>
<evidence type="ECO:0000313" key="6">
    <source>
        <dbReference type="Proteomes" id="UP000179807"/>
    </source>
</evidence>
<dbReference type="SMART" id="SM00028">
    <property type="entry name" value="TPR"/>
    <property type="match status" value="5"/>
</dbReference>
<dbReference type="GeneID" id="94838976"/>
<feature type="region of interest" description="Disordered" evidence="4">
    <location>
        <begin position="74"/>
        <end position="118"/>
    </location>
</feature>
<feature type="compositionally biased region" description="Acidic residues" evidence="4">
    <location>
        <begin position="631"/>
        <end position="653"/>
    </location>
</feature>
<dbReference type="Gene3D" id="1.25.40.10">
    <property type="entry name" value="Tetratricopeptide repeat domain"/>
    <property type="match status" value="2"/>
</dbReference>
<keyword evidence="6" id="KW-1185">Reference proteome</keyword>
<dbReference type="GO" id="GO:0060271">
    <property type="term" value="P:cilium assembly"/>
    <property type="evidence" value="ECO:0007669"/>
    <property type="project" value="TreeGrafter"/>
</dbReference>
<proteinExistence type="predicted"/>
<feature type="compositionally biased region" description="Basic residues" evidence="4">
    <location>
        <begin position="92"/>
        <end position="113"/>
    </location>
</feature>
<evidence type="ECO:0000256" key="1">
    <source>
        <dbReference type="ARBA" id="ARBA00022737"/>
    </source>
</evidence>
<dbReference type="InterPro" id="IPR011990">
    <property type="entry name" value="TPR-like_helical_dom_sf"/>
</dbReference>
<organism evidence="5 6">
    <name type="scientific">Tritrichomonas foetus</name>
    <dbReference type="NCBI Taxonomy" id="1144522"/>
    <lineage>
        <taxon>Eukaryota</taxon>
        <taxon>Metamonada</taxon>
        <taxon>Parabasalia</taxon>
        <taxon>Tritrichomonadida</taxon>
        <taxon>Tritrichomonadidae</taxon>
        <taxon>Tritrichomonas</taxon>
    </lineage>
</organism>
<comment type="caution">
    <text evidence="5">The sequence shown here is derived from an EMBL/GenBank/DDBJ whole genome shotgun (WGS) entry which is preliminary data.</text>
</comment>
<feature type="region of interest" description="Disordered" evidence="4">
    <location>
        <begin position="627"/>
        <end position="653"/>
    </location>
</feature>
<evidence type="ECO:0000313" key="5">
    <source>
        <dbReference type="EMBL" id="OHT06579.1"/>
    </source>
</evidence>
<dbReference type="RefSeq" id="XP_068359715.1">
    <property type="nucleotide sequence ID" value="XM_068504272.1"/>
</dbReference>
<dbReference type="GO" id="GO:0031514">
    <property type="term" value="C:motile cilium"/>
    <property type="evidence" value="ECO:0007669"/>
    <property type="project" value="TreeGrafter"/>
</dbReference>
<keyword evidence="2 3" id="KW-0802">TPR repeat</keyword>
<evidence type="ECO:0000256" key="4">
    <source>
        <dbReference type="SAM" id="MobiDB-lite"/>
    </source>
</evidence>
<dbReference type="GO" id="GO:0003341">
    <property type="term" value="P:cilium movement"/>
    <property type="evidence" value="ECO:0007669"/>
    <property type="project" value="TreeGrafter"/>
</dbReference>
<name>A0A1J4K5Z0_9EUKA</name>
<dbReference type="InterPro" id="IPR052628">
    <property type="entry name" value="CFAP70"/>
</dbReference>
<evidence type="ECO:0000256" key="2">
    <source>
        <dbReference type="ARBA" id="ARBA00022803"/>
    </source>
</evidence>
<evidence type="ECO:0000256" key="3">
    <source>
        <dbReference type="PROSITE-ProRule" id="PRU00339"/>
    </source>
</evidence>
<dbReference type="OrthoDB" id="10262375at2759"/>
<dbReference type="SUPFAM" id="SSF48452">
    <property type="entry name" value="TPR-like"/>
    <property type="match status" value="2"/>
</dbReference>
<dbReference type="GO" id="GO:0070062">
    <property type="term" value="C:extracellular exosome"/>
    <property type="evidence" value="ECO:0007669"/>
    <property type="project" value="TreeGrafter"/>
</dbReference>
<dbReference type="Proteomes" id="UP000179807">
    <property type="component" value="Unassembled WGS sequence"/>
</dbReference>
<accession>A0A1J4K5Z0</accession>
<dbReference type="EMBL" id="MLAK01000721">
    <property type="protein sequence ID" value="OHT06579.1"/>
    <property type="molecule type" value="Genomic_DNA"/>
</dbReference>
<dbReference type="Pfam" id="PF13432">
    <property type="entry name" value="TPR_16"/>
    <property type="match status" value="1"/>
</dbReference>
<keyword evidence="1" id="KW-0677">Repeat</keyword>
<gene>
    <name evidence="5" type="ORF">TRFO_25312</name>
</gene>
<dbReference type="VEuPathDB" id="TrichDB:TRFO_25312"/>
<dbReference type="PROSITE" id="PS50005">
    <property type="entry name" value="TPR"/>
    <property type="match status" value="2"/>
</dbReference>